<comment type="caution">
    <text evidence="2">The sequence shown here is derived from an EMBL/GenBank/DDBJ whole genome shotgun (WGS) entry which is preliminary data.</text>
</comment>
<reference evidence="2 3" key="1">
    <citation type="submission" date="2014-10" db="EMBL/GenBank/DDBJ databases">
        <title>Draft genome of the hookworm Ancylostoma caninum.</title>
        <authorList>
            <person name="Mitreva M."/>
        </authorList>
    </citation>
    <scope>NUCLEOTIDE SEQUENCE [LARGE SCALE GENOMIC DNA]</scope>
    <source>
        <strain evidence="2 3">Baltimore</strain>
    </source>
</reference>
<evidence type="ECO:0000313" key="2">
    <source>
        <dbReference type="EMBL" id="RCN53169.1"/>
    </source>
</evidence>
<protein>
    <submittedName>
        <fullName evidence="2">Uncharacterized protein</fullName>
    </submittedName>
</protein>
<name>A0A368HC08_ANCCA</name>
<proteinExistence type="predicted"/>
<keyword evidence="3" id="KW-1185">Reference proteome</keyword>
<organism evidence="2 3">
    <name type="scientific">Ancylostoma caninum</name>
    <name type="common">Dog hookworm</name>
    <dbReference type="NCBI Taxonomy" id="29170"/>
    <lineage>
        <taxon>Eukaryota</taxon>
        <taxon>Metazoa</taxon>
        <taxon>Ecdysozoa</taxon>
        <taxon>Nematoda</taxon>
        <taxon>Chromadorea</taxon>
        <taxon>Rhabditida</taxon>
        <taxon>Rhabditina</taxon>
        <taxon>Rhabditomorpha</taxon>
        <taxon>Strongyloidea</taxon>
        <taxon>Ancylostomatidae</taxon>
        <taxon>Ancylostomatinae</taxon>
        <taxon>Ancylostoma</taxon>
    </lineage>
</organism>
<dbReference type="EMBL" id="JOJR01000003">
    <property type="protein sequence ID" value="RCN53169.1"/>
    <property type="molecule type" value="Genomic_DNA"/>
</dbReference>
<dbReference type="OrthoDB" id="10406558at2759"/>
<feature type="region of interest" description="Disordered" evidence="1">
    <location>
        <begin position="1"/>
        <end position="48"/>
    </location>
</feature>
<dbReference type="AlphaFoldDB" id="A0A368HC08"/>
<sequence length="48" mass="5399">MQSSSRKRLVSQWPRGLTAAPHSHSSRSMKSEGPYVASTTELTRKQVR</sequence>
<accession>A0A368HC08</accession>
<dbReference type="Proteomes" id="UP000252519">
    <property type="component" value="Unassembled WGS sequence"/>
</dbReference>
<gene>
    <name evidence="2" type="ORF">ANCCAN_00723</name>
</gene>
<evidence type="ECO:0000313" key="3">
    <source>
        <dbReference type="Proteomes" id="UP000252519"/>
    </source>
</evidence>
<evidence type="ECO:0000256" key="1">
    <source>
        <dbReference type="SAM" id="MobiDB-lite"/>
    </source>
</evidence>